<feature type="non-terminal residue" evidence="2">
    <location>
        <position position="145"/>
    </location>
</feature>
<dbReference type="AlphaFoldDB" id="X1RD25"/>
<comment type="caution">
    <text evidence="2">The sequence shown here is derived from an EMBL/GenBank/DDBJ whole genome shotgun (WGS) entry which is preliminary data.</text>
</comment>
<dbReference type="Pfam" id="PF04525">
    <property type="entry name" value="LOR"/>
    <property type="match status" value="1"/>
</dbReference>
<comment type="similarity">
    <text evidence="1">Belongs to the LOR family.</text>
</comment>
<dbReference type="SUPFAM" id="SSF54518">
    <property type="entry name" value="Tubby C-terminal domain-like"/>
    <property type="match status" value="1"/>
</dbReference>
<name>X1RD25_9ZZZZ</name>
<dbReference type="EMBL" id="BARW01011949">
    <property type="protein sequence ID" value="GAI78652.1"/>
    <property type="molecule type" value="Genomic_DNA"/>
</dbReference>
<accession>X1RD25</accession>
<proteinExistence type="inferred from homology"/>
<dbReference type="InterPro" id="IPR038595">
    <property type="entry name" value="LOR_sf"/>
</dbReference>
<gene>
    <name evidence="2" type="ORF">S12H4_22781</name>
</gene>
<dbReference type="InterPro" id="IPR025659">
    <property type="entry name" value="Tubby-like_C"/>
</dbReference>
<protein>
    <submittedName>
        <fullName evidence="2">Uncharacterized protein</fullName>
    </submittedName>
</protein>
<dbReference type="Gene3D" id="2.40.160.200">
    <property type="entry name" value="LURP1-related"/>
    <property type="match status" value="1"/>
</dbReference>
<sequence length="145" mass="16730">MAAVKNLHPAFQQSHYLFRRKVFKLFGGAFHVYDENGNLLFYSKQKAFKLREDFRVYSDEREMEELLTIKTPQILDIGPTYNVQDATTGEAIGAIRRKGLKSIIKDEWIFLSNEGREIGRLTESSIKGALLSRFINLIPQTYVIV</sequence>
<evidence type="ECO:0000313" key="2">
    <source>
        <dbReference type="EMBL" id="GAI78652.1"/>
    </source>
</evidence>
<dbReference type="InterPro" id="IPR007612">
    <property type="entry name" value="LOR"/>
</dbReference>
<reference evidence="2" key="1">
    <citation type="journal article" date="2014" name="Front. Microbiol.">
        <title>High frequency of phylogenetically diverse reductive dehalogenase-homologous genes in deep subseafloor sedimentary metagenomes.</title>
        <authorList>
            <person name="Kawai M."/>
            <person name="Futagami T."/>
            <person name="Toyoda A."/>
            <person name="Takaki Y."/>
            <person name="Nishi S."/>
            <person name="Hori S."/>
            <person name="Arai W."/>
            <person name="Tsubouchi T."/>
            <person name="Morono Y."/>
            <person name="Uchiyama I."/>
            <person name="Ito T."/>
            <person name="Fujiyama A."/>
            <person name="Inagaki F."/>
            <person name="Takami H."/>
        </authorList>
    </citation>
    <scope>NUCLEOTIDE SEQUENCE</scope>
    <source>
        <strain evidence="2">Expedition CK06-06</strain>
    </source>
</reference>
<organism evidence="2">
    <name type="scientific">marine sediment metagenome</name>
    <dbReference type="NCBI Taxonomy" id="412755"/>
    <lineage>
        <taxon>unclassified sequences</taxon>
        <taxon>metagenomes</taxon>
        <taxon>ecological metagenomes</taxon>
    </lineage>
</organism>
<evidence type="ECO:0000256" key="1">
    <source>
        <dbReference type="ARBA" id="ARBA00005437"/>
    </source>
</evidence>